<organism evidence="2 3">
    <name type="scientific">Liparis tanakae</name>
    <name type="common">Tanaka's snailfish</name>
    <dbReference type="NCBI Taxonomy" id="230148"/>
    <lineage>
        <taxon>Eukaryota</taxon>
        <taxon>Metazoa</taxon>
        <taxon>Chordata</taxon>
        <taxon>Craniata</taxon>
        <taxon>Vertebrata</taxon>
        <taxon>Euteleostomi</taxon>
        <taxon>Actinopterygii</taxon>
        <taxon>Neopterygii</taxon>
        <taxon>Teleostei</taxon>
        <taxon>Neoteleostei</taxon>
        <taxon>Acanthomorphata</taxon>
        <taxon>Eupercaria</taxon>
        <taxon>Perciformes</taxon>
        <taxon>Cottioidei</taxon>
        <taxon>Cottales</taxon>
        <taxon>Liparidae</taxon>
        <taxon>Liparis</taxon>
    </lineage>
</organism>
<proteinExistence type="predicted"/>
<sequence length="200" mass="21749">MDAEQPPPGTSTPPTGRGISMELTPPYLQHSSRMSSRISSSSAITVLRRHSTSVGEQESCSPGTCSVTGVSVTEVWGAEEDFQNKIQKPFSSHKACCFLLPASCFLFAHSLCLLLLNALRGPKDVKSSFTCGEEKRRGPEHVVGKASDEQFVGGVRDDGGDDAYAEHEDVHDVTRRVTSSLGTTRRPTWDVERRLLRDAG</sequence>
<feature type="region of interest" description="Disordered" evidence="1">
    <location>
        <begin position="1"/>
        <end position="23"/>
    </location>
</feature>
<dbReference type="Proteomes" id="UP000314294">
    <property type="component" value="Unassembled WGS sequence"/>
</dbReference>
<evidence type="ECO:0000313" key="3">
    <source>
        <dbReference type="Proteomes" id="UP000314294"/>
    </source>
</evidence>
<evidence type="ECO:0000313" key="2">
    <source>
        <dbReference type="EMBL" id="TNN52842.1"/>
    </source>
</evidence>
<accession>A0A4Z2GJC6</accession>
<reference evidence="2 3" key="1">
    <citation type="submission" date="2019-03" db="EMBL/GenBank/DDBJ databases">
        <title>First draft genome of Liparis tanakae, snailfish: a comprehensive survey of snailfish specific genes.</title>
        <authorList>
            <person name="Kim W."/>
            <person name="Song I."/>
            <person name="Jeong J.-H."/>
            <person name="Kim D."/>
            <person name="Kim S."/>
            <person name="Ryu S."/>
            <person name="Song J.Y."/>
            <person name="Lee S.K."/>
        </authorList>
    </citation>
    <scope>NUCLEOTIDE SEQUENCE [LARGE SCALE GENOMIC DNA]</scope>
    <source>
        <tissue evidence="2">Muscle</tissue>
    </source>
</reference>
<keyword evidence="3" id="KW-1185">Reference proteome</keyword>
<protein>
    <submittedName>
        <fullName evidence="2">Uncharacterized protein</fullName>
    </submittedName>
</protein>
<dbReference type="EMBL" id="SRLO01000534">
    <property type="protein sequence ID" value="TNN52842.1"/>
    <property type="molecule type" value="Genomic_DNA"/>
</dbReference>
<gene>
    <name evidence="2" type="ORF">EYF80_036942</name>
</gene>
<dbReference type="AlphaFoldDB" id="A0A4Z2GJC6"/>
<comment type="caution">
    <text evidence="2">The sequence shown here is derived from an EMBL/GenBank/DDBJ whole genome shotgun (WGS) entry which is preliminary data.</text>
</comment>
<evidence type="ECO:0000256" key="1">
    <source>
        <dbReference type="SAM" id="MobiDB-lite"/>
    </source>
</evidence>
<feature type="compositionally biased region" description="Pro residues" evidence="1">
    <location>
        <begin position="1"/>
        <end position="11"/>
    </location>
</feature>
<name>A0A4Z2GJC6_9TELE</name>